<organism evidence="1 2">
    <name type="scientific">Haematococcus lacustris</name>
    <name type="common">Green alga</name>
    <name type="synonym">Haematococcus pluvialis</name>
    <dbReference type="NCBI Taxonomy" id="44745"/>
    <lineage>
        <taxon>Eukaryota</taxon>
        <taxon>Viridiplantae</taxon>
        <taxon>Chlorophyta</taxon>
        <taxon>core chlorophytes</taxon>
        <taxon>Chlorophyceae</taxon>
        <taxon>CS clade</taxon>
        <taxon>Chlamydomonadales</taxon>
        <taxon>Haematococcaceae</taxon>
        <taxon>Haematococcus</taxon>
    </lineage>
</organism>
<reference evidence="1 2" key="1">
    <citation type="submission" date="2020-02" db="EMBL/GenBank/DDBJ databases">
        <title>Draft genome sequence of Haematococcus lacustris strain NIES-144.</title>
        <authorList>
            <person name="Morimoto D."/>
            <person name="Nakagawa S."/>
            <person name="Yoshida T."/>
            <person name="Sawayama S."/>
        </authorList>
    </citation>
    <scope>NUCLEOTIDE SEQUENCE [LARGE SCALE GENOMIC DNA]</scope>
    <source>
        <strain evidence="1 2">NIES-144</strain>
    </source>
</reference>
<proteinExistence type="predicted"/>
<feature type="non-terminal residue" evidence="1">
    <location>
        <position position="1"/>
    </location>
</feature>
<gene>
    <name evidence="1" type="ORF">HaLaN_04542</name>
</gene>
<dbReference type="Proteomes" id="UP000485058">
    <property type="component" value="Unassembled WGS sequence"/>
</dbReference>
<comment type="caution">
    <text evidence="1">The sequence shown here is derived from an EMBL/GenBank/DDBJ whole genome shotgun (WGS) entry which is preliminary data.</text>
</comment>
<evidence type="ECO:0000313" key="1">
    <source>
        <dbReference type="EMBL" id="GFH09411.1"/>
    </source>
</evidence>
<dbReference type="AlphaFoldDB" id="A0A699YIU8"/>
<evidence type="ECO:0000313" key="2">
    <source>
        <dbReference type="Proteomes" id="UP000485058"/>
    </source>
</evidence>
<sequence>MTHSWAWCSPHRCLRQRGLRPGCGPEGGLGWCQLGWQLPAAAAVAGWQLTNGLCPACHASAAPWSAPTPTASAPDLWLGPALHALP</sequence>
<dbReference type="EMBL" id="BLLF01000232">
    <property type="protein sequence ID" value="GFH09411.1"/>
    <property type="molecule type" value="Genomic_DNA"/>
</dbReference>
<accession>A0A699YIU8</accession>
<protein>
    <submittedName>
        <fullName evidence="1">Uncharacterized protein</fullName>
    </submittedName>
</protein>
<name>A0A699YIU8_HAELA</name>
<keyword evidence="2" id="KW-1185">Reference proteome</keyword>